<gene>
    <name evidence="1" type="ORF">VB620_20240</name>
</gene>
<dbReference type="RefSeq" id="WP_323197957.1">
    <property type="nucleotide sequence ID" value="NZ_JAYGHG010000052.1"/>
</dbReference>
<reference evidence="1 2" key="1">
    <citation type="submission" date="2023-12" db="EMBL/GenBank/DDBJ databases">
        <title>Baltic Sea Cyanobacteria.</title>
        <authorList>
            <person name="Delbaje E."/>
            <person name="Fewer D.P."/>
            <person name="Shishido T.K."/>
        </authorList>
    </citation>
    <scope>NUCLEOTIDE SEQUENCE [LARGE SCALE GENOMIC DNA]</scope>
    <source>
        <strain evidence="1 2">UHCC-0300</strain>
    </source>
</reference>
<evidence type="ECO:0008006" key="3">
    <source>
        <dbReference type="Google" id="ProtNLM"/>
    </source>
</evidence>
<name>A0ABU5UJG3_9CYAN</name>
<evidence type="ECO:0000313" key="2">
    <source>
        <dbReference type="Proteomes" id="UP001302120"/>
    </source>
</evidence>
<dbReference type="Proteomes" id="UP001302120">
    <property type="component" value="Unassembled WGS sequence"/>
</dbReference>
<keyword evidence="2" id="KW-1185">Reference proteome</keyword>
<protein>
    <recommendedName>
        <fullName evidence="3">Transposase</fullName>
    </recommendedName>
</protein>
<proteinExistence type="predicted"/>
<accession>A0ABU5UJG3</accession>
<comment type="caution">
    <text evidence="1">The sequence shown here is derived from an EMBL/GenBank/DDBJ whole genome shotgun (WGS) entry which is preliminary data.</text>
</comment>
<dbReference type="EMBL" id="JAYGHG010000052">
    <property type="protein sequence ID" value="MEA5583660.1"/>
    <property type="molecule type" value="Genomic_DNA"/>
</dbReference>
<sequence length="82" mass="9517">MAQLVTRFEWANVSHISVFWSIRDFLGIKIKRTAEAQRTQRNQEVRGIFCLGSGLMQQLPKILIYRSRSVREAHTAKNAKKT</sequence>
<evidence type="ECO:0000313" key="1">
    <source>
        <dbReference type="EMBL" id="MEA5583660.1"/>
    </source>
</evidence>
<organism evidence="1 2">
    <name type="scientific">Nodularia harveyana UHCC-0300</name>
    <dbReference type="NCBI Taxonomy" id="2974287"/>
    <lineage>
        <taxon>Bacteria</taxon>
        <taxon>Bacillati</taxon>
        <taxon>Cyanobacteriota</taxon>
        <taxon>Cyanophyceae</taxon>
        <taxon>Nostocales</taxon>
        <taxon>Nodulariaceae</taxon>
        <taxon>Nodularia</taxon>
    </lineage>
</organism>